<dbReference type="Gene3D" id="3.30.50.10">
    <property type="entry name" value="Erythroid Transcription Factor GATA-1, subunit A"/>
    <property type="match status" value="1"/>
</dbReference>
<dbReference type="InterPro" id="IPR001628">
    <property type="entry name" value="Znf_hrmn_rcpt"/>
</dbReference>
<organism evidence="15 16">
    <name type="scientific">Cricetulus griseus</name>
    <name type="common">Chinese hamster</name>
    <name type="synonym">Cricetulus barabensis griseus</name>
    <dbReference type="NCBI Taxonomy" id="10029"/>
    <lineage>
        <taxon>Eukaryota</taxon>
        <taxon>Metazoa</taxon>
        <taxon>Chordata</taxon>
        <taxon>Craniata</taxon>
        <taxon>Vertebrata</taxon>
        <taxon>Euteleostomi</taxon>
        <taxon>Mammalia</taxon>
        <taxon>Eutheria</taxon>
        <taxon>Euarchontoglires</taxon>
        <taxon>Glires</taxon>
        <taxon>Rodentia</taxon>
        <taxon>Myomorpha</taxon>
        <taxon>Muroidea</taxon>
        <taxon>Cricetidae</taxon>
        <taxon>Cricetinae</taxon>
        <taxon>Cricetulus</taxon>
    </lineage>
</organism>
<feature type="domain" description="Nuclear receptor" evidence="13">
    <location>
        <begin position="125"/>
        <end position="200"/>
    </location>
</feature>
<dbReference type="GO" id="GO:0004879">
    <property type="term" value="F:nuclear receptor activity"/>
    <property type="evidence" value="ECO:0007669"/>
    <property type="project" value="InterPro"/>
</dbReference>
<dbReference type="GO" id="GO:0030154">
    <property type="term" value="P:cell differentiation"/>
    <property type="evidence" value="ECO:0007669"/>
    <property type="project" value="TreeGrafter"/>
</dbReference>
<dbReference type="GO" id="GO:0000978">
    <property type="term" value="F:RNA polymerase II cis-regulatory region sequence-specific DNA binding"/>
    <property type="evidence" value="ECO:0007669"/>
    <property type="project" value="TreeGrafter"/>
</dbReference>
<dbReference type="PROSITE" id="PS51030">
    <property type="entry name" value="NUCLEAR_REC_DBD_2"/>
    <property type="match status" value="1"/>
</dbReference>
<evidence type="ECO:0000256" key="7">
    <source>
        <dbReference type="ARBA" id="ARBA00023125"/>
    </source>
</evidence>
<evidence type="ECO:0000256" key="2">
    <source>
        <dbReference type="ARBA" id="ARBA00022723"/>
    </source>
</evidence>
<keyword evidence="2 12" id="KW-0479">Metal-binding</keyword>
<accession>A0A061IHC4</accession>
<dbReference type="SUPFAM" id="SSF57716">
    <property type="entry name" value="Glucocorticoid receptor-like (DNA-binding domain)"/>
    <property type="match status" value="1"/>
</dbReference>
<evidence type="ECO:0000256" key="8">
    <source>
        <dbReference type="ARBA" id="ARBA00023159"/>
    </source>
</evidence>
<keyword evidence="7 12" id="KW-0238">DNA-binding</keyword>
<evidence type="ECO:0000313" key="16">
    <source>
        <dbReference type="Proteomes" id="UP000030759"/>
    </source>
</evidence>
<dbReference type="GO" id="GO:0008270">
    <property type="term" value="F:zinc ion binding"/>
    <property type="evidence" value="ECO:0007669"/>
    <property type="project" value="UniProtKB-KW"/>
</dbReference>
<dbReference type="SUPFAM" id="SSF48508">
    <property type="entry name" value="Nuclear receptor ligand-binding domain"/>
    <property type="match status" value="1"/>
</dbReference>
<dbReference type="FunFam" id="3.30.50.10:FF:000021">
    <property type="entry name" value="bile acid receptor isoform X2"/>
    <property type="match status" value="1"/>
</dbReference>
<evidence type="ECO:0000256" key="12">
    <source>
        <dbReference type="RuleBase" id="RU004334"/>
    </source>
</evidence>
<dbReference type="PRINTS" id="PR00047">
    <property type="entry name" value="STROIDFINGER"/>
</dbReference>
<evidence type="ECO:0000256" key="5">
    <source>
        <dbReference type="ARBA" id="ARBA00022843"/>
    </source>
</evidence>
<dbReference type="SMART" id="SM00399">
    <property type="entry name" value="ZnF_C4"/>
    <property type="match status" value="1"/>
</dbReference>
<keyword evidence="11 12" id="KW-0539">Nucleus</keyword>
<dbReference type="Pfam" id="PF00105">
    <property type="entry name" value="zf-C4"/>
    <property type="match status" value="1"/>
</dbReference>
<sequence>MVHAWSPWRPEEGIRSPETEVTHGFELPYILPEQIHYQLCDTDFQEASYCQYSTAQFPPALQSPSFQSHFNTYGLDPQYGSGGWCGLDACEASQSTYMFVHDDEDGFPGIQRSRPTCSLRWKGQDELCVVCGDKASGYHYNALTCEGCKGFFRRSITKNAVYSCKNGGHCEMDMYMRRKCQECRLKKCKAVGMLAECLLTEIQCKSKRLRKNSKQKIALYSDLQVEDEGTDSKLVSSTTRYGKGARPFFYTLPVSFLTMCVVGTHYRCPSVSLQLQEYSNPEVSFLRLSEAAVLNIQGLMNFTKGLPDIHDVFASVLHSDENALVLISLGITEEFVTSLTYFYRRMSELNITDTEYALLTATTVLFSDRPSLKNKQQVENLQEPVLQLLFKYSKLYHPEEPQHFAHLIGRLTELRTLSHRHSEILSTWKTKDPRLVTILSEKWNLHSFN</sequence>
<reference evidence="16" key="1">
    <citation type="journal article" date="2013" name="Nat. Biotechnol.">
        <title>Chinese hamster genome sequenced from sorted chromosomes.</title>
        <authorList>
            <person name="Brinkrolf K."/>
            <person name="Rupp O."/>
            <person name="Laux H."/>
            <person name="Kollin F."/>
            <person name="Ernst W."/>
            <person name="Linke B."/>
            <person name="Kofler R."/>
            <person name="Romand S."/>
            <person name="Hesse F."/>
            <person name="Budach W.E."/>
            <person name="Galosy S."/>
            <person name="Muller D."/>
            <person name="Noll T."/>
            <person name="Wienberg J."/>
            <person name="Jostock T."/>
            <person name="Leonard M."/>
            <person name="Grillari J."/>
            <person name="Tauch A."/>
            <person name="Goesmann A."/>
            <person name="Helk B."/>
            <person name="Mott J.E."/>
            <person name="Puhler A."/>
            <person name="Borth N."/>
        </authorList>
    </citation>
    <scope>NUCLEOTIDE SEQUENCE [LARGE SCALE GENOMIC DNA]</scope>
    <source>
        <strain evidence="16">17A/GY</strain>
    </source>
</reference>
<evidence type="ECO:0000256" key="6">
    <source>
        <dbReference type="ARBA" id="ARBA00023015"/>
    </source>
</evidence>
<dbReference type="AlphaFoldDB" id="A0A061IHC4"/>
<evidence type="ECO:0000256" key="1">
    <source>
        <dbReference type="ARBA" id="ARBA00008092"/>
    </source>
</evidence>
<proteinExistence type="inferred from homology"/>
<evidence type="ECO:0000256" key="4">
    <source>
        <dbReference type="ARBA" id="ARBA00022833"/>
    </source>
</evidence>
<dbReference type="SMART" id="SM00430">
    <property type="entry name" value="HOLI"/>
    <property type="match status" value="1"/>
</dbReference>
<evidence type="ECO:0000259" key="14">
    <source>
        <dbReference type="PROSITE" id="PS51843"/>
    </source>
</evidence>
<dbReference type="Pfam" id="PF00104">
    <property type="entry name" value="Hormone_recep"/>
    <property type="match status" value="1"/>
</dbReference>
<dbReference type="PROSITE" id="PS00031">
    <property type="entry name" value="NUCLEAR_REC_DBD_1"/>
    <property type="match status" value="1"/>
</dbReference>
<evidence type="ECO:0000259" key="13">
    <source>
        <dbReference type="PROSITE" id="PS51030"/>
    </source>
</evidence>
<evidence type="ECO:0000256" key="9">
    <source>
        <dbReference type="ARBA" id="ARBA00023163"/>
    </source>
</evidence>
<dbReference type="InterPro" id="IPR013088">
    <property type="entry name" value="Znf_NHR/GATA"/>
</dbReference>
<evidence type="ECO:0000256" key="3">
    <source>
        <dbReference type="ARBA" id="ARBA00022771"/>
    </source>
</evidence>
<dbReference type="EMBL" id="KE666123">
    <property type="protein sequence ID" value="ERE88276.1"/>
    <property type="molecule type" value="Genomic_DNA"/>
</dbReference>
<dbReference type="InterPro" id="IPR050234">
    <property type="entry name" value="Nuclear_hormone_rcpt_NR1"/>
</dbReference>
<evidence type="ECO:0000256" key="11">
    <source>
        <dbReference type="ARBA" id="ARBA00023242"/>
    </source>
</evidence>
<keyword evidence="10 12" id="KW-0675">Receptor</keyword>
<dbReference type="Proteomes" id="UP000030759">
    <property type="component" value="Unassembled WGS sequence"/>
</dbReference>
<dbReference type="GO" id="GO:0000122">
    <property type="term" value="P:negative regulation of transcription by RNA polymerase II"/>
    <property type="evidence" value="ECO:0007669"/>
    <property type="project" value="TreeGrafter"/>
</dbReference>
<keyword evidence="9 12" id="KW-0804">Transcription</keyword>
<dbReference type="PRINTS" id="PR00398">
    <property type="entry name" value="STRDHORMONER"/>
</dbReference>
<dbReference type="CDD" id="cd06962">
    <property type="entry name" value="NR_DBD_FXR"/>
    <property type="match status" value="1"/>
</dbReference>
<evidence type="ECO:0000313" key="15">
    <source>
        <dbReference type="EMBL" id="ERE88276.1"/>
    </source>
</evidence>
<keyword evidence="6 12" id="KW-0805">Transcription regulation</keyword>
<protein>
    <submittedName>
        <fullName evidence="15">Bile acid receptor-like isoform 3</fullName>
    </submittedName>
</protein>
<dbReference type="PRINTS" id="PR02034">
    <property type="entry name" value="LIVERXRECPTR"/>
</dbReference>
<keyword evidence="5" id="KW-0832">Ubl conjugation</keyword>
<dbReference type="InterPro" id="IPR000536">
    <property type="entry name" value="Nucl_hrmn_rcpt_lig-bd"/>
</dbReference>
<dbReference type="PANTHER" id="PTHR24082">
    <property type="entry name" value="NUCLEAR HORMONE RECEPTOR"/>
    <property type="match status" value="1"/>
</dbReference>
<dbReference type="GO" id="GO:0006629">
    <property type="term" value="P:lipid metabolic process"/>
    <property type="evidence" value="ECO:0007669"/>
    <property type="project" value="InterPro"/>
</dbReference>
<keyword evidence="8" id="KW-0010">Activator</keyword>
<name>A0A061IHC4_CRIGR</name>
<dbReference type="GO" id="GO:0050728">
    <property type="term" value="P:negative regulation of inflammatory response"/>
    <property type="evidence" value="ECO:0007669"/>
    <property type="project" value="TreeGrafter"/>
</dbReference>
<keyword evidence="4 12" id="KW-0862">Zinc</keyword>
<dbReference type="GO" id="GO:0045944">
    <property type="term" value="P:positive regulation of transcription by RNA polymerase II"/>
    <property type="evidence" value="ECO:0007669"/>
    <property type="project" value="TreeGrafter"/>
</dbReference>
<dbReference type="InterPro" id="IPR035500">
    <property type="entry name" value="NHR-like_dom_sf"/>
</dbReference>
<gene>
    <name evidence="15" type="ORF">H671_1g3179</name>
</gene>
<comment type="similarity">
    <text evidence="1">Belongs to the nuclear hormone receptor family. NR1 subfamily.</text>
</comment>
<dbReference type="GO" id="GO:0090575">
    <property type="term" value="C:RNA polymerase II transcription regulator complex"/>
    <property type="evidence" value="ECO:0007669"/>
    <property type="project" value="TreeGrafter"/>
</dbReference>
<comment type="subcellular location">
    <subcellularLocation>
        <location evidence="12">Nucleus</location>
    </subcellularLocation>
</comment>
<dbReference type="Gene3D" id="1.10.565.10">
    <property type="entry name" value="Retinoid X Receptor"/>
    <property type="match status" value="1"/>
</dbReference>
<evidence type="ECO:0000256" key="10">
    <source>
        <dbReference type="ARBA" id="ARBA00023170"/>
    </source>
</evidence>
<dbReference type="PROSITE" id="PS51843">
    <property type="entry name" value="NR_LBD"/>
    <property type="match status" value="1"/>
</dbReference>
<dbReference type="PANTHER" id="PTHR24082:SF313">
    <property type="entry name" value="NUCLEAR RECEPTOR SUBFAMILY 1, GROUP H, MEMBER 5"/>
    <property type="match status" value="1"/>
</dbReference>
<dbReference type="InterPro" id="IPR023257">
    <property type="entry name" value="Liver_X_rcpt"/>
</dbReference>
<feature type="domain" description="NR LBD" evidence="14">
    <location>
        <begin position="215"/>
        <end position="447"/>
    </location>
</feature>
<dbReference type="InterPro" id="IPR001723">
    <property type="entry name" value="Nuclear_hrmn_rcpt"/>
</dbReference>
<keyword evidence="3 12" id="KW-0863">Zinc-finger</keyword>